<evidence type="ECO:0000256" key="1">
    <source>
        <dbReference type="ARBA" id="ARBA00022737"/>
    </source>
</evidence>
<reference evidence="3" key="1">
    <citation type="submission" date="2021-01" db="UniProtKB">
        <authorList>
            <consortium name="EnsemblMetazoa"/>
        </authorList>
    </citation>
    <scope>IDENTIFICATION</scope>
</reference>
<organism evidence="3 4">
    <name type="scientific">Clytia hemisphaerica</name>
    <dbReference type="NCBI Taxonomy" id="252671"/>
    <lineage>
        <taxon>Eukaryota</taxon>
        <taxon>Metazoa</taxon>
        <taxon>Cnidaria</taxon>
        <taxon>Hydrozoa</taxon>
        <taxon>Hydroidolina</taxon>
        <taxon>Leptothecata</taxon>
        <taxon>Obeliida</taxon>
        <taxon>Clytiidae</taxon>
        <taxon>Clytia</taxon>
    </lineage>
</organism>
<dbReference type="InterPro" id="IPR015915">
    <property type="entry name" value="Kelch-typ_b-propeller"/>
</dbReference>
<keyword evidence="4" id="KW-1185">Reference proteome</keyword>
<dbReference type="EnsemblMetazoa" id="CLYHEMT025718.1">
    <property type="protein sequence ID" value="CLYHEMP025718.1"/>
    <property type="gene ID" value="CLYHEMG025718"/>
</dbReference>
<dbReference type="OrthoDB" id="10251809at2759"/>
<dbReference type="Proteomes" id="UP000594262">
    <property type="component" value="Unplaced"/>
</dbReference>
<keyword evidence="2" id="KW-0408">Iron</keyword>
<dbReference type="PANTHER" id="PTHR47435:SF4">
    <property type="entry name" value="KELCH REPEAT PROTEIN (AFU_ORTHOLOGUE AFUA_5G12780)"/>
    <property type="match status" value="1"/>
</dbReference>
<dbReference type="Gene3D" id="2.120.10.80">
    <property type="entry name" value="Kelch-type beta propeller"/>
    <property type="match status" value="2"/>
</dbReference>
<dbReference type="SUPFAM" id="SSF117281">
    <property type="entry name" value="Kelch motif"/>
    <property type="match status" value="1"/>
</dbReference>
<protein>
    <submittedName>
        <fullName evidence="3">Uncharacterized protein</fullName>
    </submittedName>
</protein>
<evidence type="ECO:0000313" key="4">
    <source>
        <dbReference type="Proteomes" id="UP000594262"/>
    </source>
</evidence>
<dbReference type="GO" id="GO:0030234">
    <property type="term" value="F:enzyme regulator activity"/>
    <property type="evidence" value="ECO:0007669"/>
    <property type="project" value="TreeGrafter"/>
</dbReference>
<evidence type="ECO:0000313" key="3">
    <source>
        <dbReference type="EnsemblMetazoa" id="CLYHEMP025718.1"/>
    </source>
</evidence>
<dbReference type="GO" id="GO:0019760">
    <property type="term" value="P:glucosinolate metabolic process"/>
    <property type="evidence" value="ECO:0007669"/>
    <property type="project" value="UniProtKB-ARBA"/>
</dbReference>
<evidence type="ECO:0000256" key="2">
    <source>
        <dbReference type="ARBA" id="ARBA00023004"/>
    </source>
</evidence>
<proteinExistence type="predicted"/>
<dbReference type="PANTHER" id="PTHR47435">
    <property type="entry name" value="KELCH REPEAT PROTEIN (AFU_ORTHOLOGUE AFUA_5G12780)"/>
    <property type="match status" value="1"/>
</dbReference>
<dbReference type="GeneID" id="136802594"/>
<keyword evidence="1" id="KW-0677">Repeat</keyword>
<accession>A0A7M5XPS0</accession>
<dbReference type="AlphaFoldDB" id="A0A7M5XPS0"/>
<dbReference type="GO" id="GO:0005829">
    <property type="term" value="C:cytosol"/>
    <property type="evidence" value="ECO:0007669"/>
    <property type="project" value="TreeGrafter"/>
</dbReference>
<name>A0A7M5XPS0_9CNID</name>
<sequence length="353" mass="38184">MSVKIDCSWEKVAFQEKESPIDRSSHAISIIGDVLYVMGGENMARVPIDSSVYALNISKQNLKDGLTTWRKIDAQGNSPVPRIAHSQAVIGNRIYIFGGRQGITMDESPLNDLHCFDTVTETWTEVAVKGGVAPSARSFHQMVSVGTSLFIFGGCGAAGRMSDLNEFDTKTSVWTEHNNEFIAENGNVEQIKGRGGASLVASNCGTKIFLLGGFSGKEMDDIYIYDLKSKVWKYTKELKLPDPRSVCISAGMQIPGKGRYIAIFGGEISESSKGHEGAGGFSNQLILLNEDTLEVTIVNPTNDENGMPLQRGWSSGCSLPSNKSQLAIFGGLSGNDENPTRLGDLWICTIASL</sequence>
<dbReference type="RefSeq" id="XP_066915449.1">
    <property type="nucleotide sequence ID" value="XM_067059348.1"/>
</dbReference>
<dbReference type="Pfam" id="PF24681">
    <property type="entry name" value="Kelch_KLHDC2_KLHL20_DRC7"/>
    <property type="match status" value="1"/>
</dbReference>